<reference evidence="4 5" key="1">
    <citation type="journal article" date="2019" name="Genome Biol. Evol.">
        <title>Genomic Plasticity Mediated by Transposable Elements in the Plant Pathogenic Fungus Colletotrichum higginsianum.</title>
        <authorList>
            <person name="Tsushima A."/>
            <person name="Gan P."/>
            <person name="Kumakura N."/>
            <person name="Narusaka M."/>
            <person name="Takano Y."/>
            <person name="Narusaka Y."/>
            <person name="Shirasu K."/>
        </authorList>
    </citation>
    <scope>NUCLEOTIDE SEQUENCE [LARGE SCALE GENOMIC DNA]</scope>
    <source>
        <strain evidence="4 5">MAFF305635-RFP</strain>
    </source>
</reference>
<feature type="domain" description="Flavoprotein" evidence="3">
    <location>
        <begin position="23"/>
        <end position="214"/>
    </location>
</feature>
<dbReference type="PANTHER" id="PTHR14359">
    <property type="entry name" value="HOMO-OLIGOMERIC FLAVIN CONTAINING CYS DECARBOXYLASE FAMILY"/>
    <property type="match status" value="1"/>
</dbReference>
<dbReference type="PANTHER" id="PTHR14359:SF6">
    <property type="entry name" value="PHOSPHOPANTOTHENOYLCYSTEINE DECARBOXYLASE"/>
    <property type="match status" value="1"/>
</dbReference>
<gene>
    <name evidence="4" type="ORF">CH35J_010334</name>
</gene>
<dbReference type="Pfam" id="PF02441">
    <property type="entry name" value="Flavoprotein"/>
    <property type="match status" value="1"/>
</dbReference>
<sequence>MSQAGPANDPAASVAASRSDGKKHLLIACSGSVATIKLQNIILALARHDISIRVILTASASEFLNGSTLEQPSLAAVRALPNVEALHLDADEWVQPWRRGASILHIELRRWADLMLIAPLSANTLAKIVNGFSDNLLTSVVRAWDPEGLIDGQKKKILVATAMNSAMHVHPITAKQVRVLEEEWPWFEVLKPVEKTLACGDTGNGAMMPWEGIVKITEERLGLEAGVR</sequence>
<dbReference type="Proteomes" id="UP000305883">
    <property type="component" value="Unassembled WGS sequence"/>
</dbReference>
<name>A0A4T0VKR5_9PEZI</name>
<evidence type="ECO:0000256" key="2">
    <source>
        <dbReference type="ARBA" id="ARBA00038350"/>
    </source>
</evidence>
<dbReference type="OrthoDB" id="1532798at2759"/>
<proteinExistence type="inferred from homology"/>
<evidence type="ECO:0000259" key="3">
    <source>
        <dbReference type="Pfam" id="PF02441"/>
    </source>
</evidence>
<protein>
    <submittedName>
        <fullName evidence="4">Coenzyme A biosynthesis protein 3</fullName>
    </submittedName>
</protein>
<accession>A0A4T0VKR5</accession>
<evidence type="ECO:0000256" key="1">
    <source>
        <dbReference type="ARBA" id="ARBA00022993"/>
    </source>
</evidence>
<keyword evidence="1" id="KW-0173">Coenzyme A biosynthesis</keyword>
<evidence type="ECO:0000313" key="4">
    <source>
        <dbReference type="EMBL" id="TIC92888.1"/>
    </source>
</evidence>
<dbReference type="GO" id="GO:0071513">
    <property type="term" value="C:phosphopantothenoylcysteine decarboxylase complex"/>
    <property type="evidence" value="ECO:0007669"/>
    <property type="project" value="TreeGrafter"/>
</dbReference>
<dbReference type="SUPFAM" id="SSF52507">
    <property type="entry name" value="Homo-oligomeric flavin-containing Cys decarboxylases, HFCD"/>
    <property type="match status" value="1"/>
</dbReference>
<dbReference type="Gene3D" id="3.40.50.1950">
    <property type="entry name" value="Flavin prenyltransferase-like"/>
    <property type="match status" value="1"/>
</dbReference>
<evidence type="ECO:0000313" key="5">
    <source>
        <dbReference type="Proteomes" id="UP000305883"/>
    </source>
</evidence>
<dbReference type="AlphaFoldDB" id="A0A4T0VKR5"/>
<comment type="similarity">
    <text evidence="2">Belongs to the HFCD (homooligomeric flavin containing Cys decarboxylase) superfamily.</text>
</comment>
<dbReference type="InterPro" id="IPR036551">
    <property type="entry name" value="Flavin_trans-like"/>
</dbReference>
<comment type="caution">
    <text evidence="4">The sequence shown here is derived from an EMBL/GenBank/DDBJ whole genome shotgun (WGS) entry which is preliminary data.</text>
</comment>
<dbReference type="GO" id="GO:0015937">
    <property type="term" value="P:coenzyme A biosynthetic process"/>
    <property type="evidence" value="ECO:0007669"/>
    <property type="project" value="UniProtKB-KW"/>
</dbReference>
<dbReference type="GO" id="GO:0010181">
    <property type="term" value="F:FMN binding"/>
    <property type="evidence" value="ECO:0007669"/>
    <property type="project" value="TreeGrafter"/>
</dbReference>
<dbReference type="EMBL" id="MWPZ01000008">
    <property type="protein sequence ID" value="TIC92888.1"/>
    <property type="molecule type" value="Genomic_DNA"/>
</dbReference>
<dbReference type="GO" id="GO:0004633">
    <property type="term" value="F:phosphopantothenoylcysteine decarboxylase activity"/>
    <property type="evidence" value="ECO:0007669"/>
    <property type="project" value="TreeGrafter"/>
</dbReference>
<organism evidence="4 5">
    <name type="scientific">Colletotrichum higginsianum</name>
    <dbReference type="NCBI Taxonomy" id="80884"/>
    <lineage>
        <taxon>Eukaryota</taxon>
        <taxon>Fungi</taxon>
        <taxon>Dikarya</taxon>
        <taxon>Ascomycota</taxon>
        <taxon>Pezizomycotina</taxon>
        <taxon>Sordariomycetes</taxon>
        <taxon>Hypocreomycetidae</taxon>
        <taxon>Glomerellales</taxon>
        <taxon>Glomerellaceae</taxon>
        <taxon>Colletotrichum</taxon>
        <taxon>Colletotrichum destructivum species complex</taxon>
    </lineage>
</organism>
<dbReference type="InterPro" id="IPR003382">
    <property type="entry name" value="Flavoprotein"/>
</dbReference>